<protein>
    <submittedName>
        <fullName evidence="4 5">Pentatricopeptide repeat-containing protein At4g02750-like</fullName>
    </submittedName>
</protein>
<dbReference type="RefSeq" id="XP_048136112.1">
    <property type="nucleotide sequence ID" value="XM_048280155.1"/>
</dbReference>
<proteinExistence type="predicted"/>
<dbReference type="Proteomes" id="UP000827889">
    <property type="component" value="Chromosome 1"/>
</dbReference>
<dbReference type="Pfam" id="PF13041">
    <property type="entry name" value="PPR_2"/>
    <property type="match status" value="3"/>
</dbReference>
<evidence type="ECO:0000313" key="3">
    <source>
        <dbReference type="Proteomes" id="UP000827889"/>
    </source>
</evidence>
<dbReference type="Pfam" id="PF01535">
    <property type="entry name" value="PPR"/>
    <property type="match status" value="2"/>
</dbReference>
<feature type="repeat" description="PPR" evidence="2">
    <location>
        <begin position="104"/>
        <end position="138"/>
    </location>
</feature>
<dbReference type="GeneID" id="115754587"/>
<evidence type="ECO:0000256" key="1">
    <source>
        <dbReference type="ARBA" id="ARBA00022737"/>
    </source>
</evidence>
<dbReference type="InterPro" id="IPR002885">
    <property type="entry name" value="PPR_rpt"/>
</dbReference>
<evidence type="ECO:0000313" key="5">
    <source>
        <dbReference type="RefSeq" id="XP_030549517.1"/>
    </source>
</evidence>
<dbReference type="PANTHER" id="PTHR47926:SF533">
    <property type="entry name" value="DYW DOMAIN-CONTAINING PROTEIN"/>
    <property type="match status" value="1"/>
</dbReference>
<name>A0A8B8QSY7_9MYRT</name>
<organism evidence="3 6">
    <name type="scientific">Rhodamnia argentea</name>
    <dbReference type="NCBI Taxonomy" id="178133"/>
    <lineage>
        <taxon>Eukaryota</taxon>
        <taxon>Viridiplantae</taxon>
        <taxon>Streptophyta</taxon>
        <taxon>Embryophyta</taxon>
        <taxon>Tracheophyta</taxon>
        <taxon>Spermatophyta</taxon>
        <taxon>Magnoliopsida</taxon>
        <taxon>eudicotyledons</taxon>
        <taxon>Gunneridae</taxon>
        <taxon>Pentapetalae</taxon>
        <taxon>rosids</taxon>
        <taxon>malvids</taxon>
        <taxon>Myrtales</taxon>
        <taxon>Myrtaceae</taxon>
        <taxon>Myrtoideae</taxon>
        <taxon>Myrteae</taxon>
        <taxon>Australasian group</taxon>
        <taxon>Rhodamnia</taxon>
    </lineage>
</organism>
<dbReference type="OrthoDB" id="185373at2759"/>
<feature type="repeat" description="PPR" evidence="2">
    <location>
        <begin position="238"/>
        <end position="268"/>
    </location>
</feature>
<keyword evidence="3" id="KW-1185">Reference proteome</keyword>
<sequence length="553" mass="61998">MPQEVISIMIPQALCSSAHAPNMCKMARNRAFPFTSFPSIRALPQTAPLKSRLQNTNLEDAREGFDRVPTSGDIFSWNILLRDYVRNRPLHQARDLFDEMPLKDVVSWNTMLSGYYRAKRPEDVYGCFGELGRCGVLPNAYTISMAISSFLDTRFKILVPQIHACIVCLGMVSDAIVGSALMKGYANVGDPFALERVFNELSVKLASSWNALVSGYMEMGRVEEAERFFHLMPESQKDVVSWTCLLSGYVRNKRIDEARSVFERMSVRDVFSWTAMINGYVKNEKHEDALKLFVLMVKSGSRPNVFHYSSVLNACAGSSSLIMGQQVHSSIVKCGIPESDDVVVLTSLVDMYANCGEIDAAFCIFASIQNKNIVSWNAIMGGYAWHGPGIRALEIFESLVESGTKPDQITFINLLSACVNGGLVEEGAKFFNCMKTKYGIQPEVEHYACMVDLYGKAGQLEKAKKLIEEMPMEPDVVVWGAFIGACTMHSSLEFGEFAEKGIRRLKEHHPAAYTMLLKIHGENGSWSRVLNLKRMMRKWHVRKQIATSWLDTS</sequence>
<accession>A0A8B8QSY7</accession>
<dbReference type="GO" id="GO:0009451">
    <property type="term" value="P:RNA modification"/>
    <property type="evidence" value="ECO:0007669"/>
    <property type="project" value="InterPro"/>
</dbReference>
<feature type="repeat" description="PPR" evidence="2">
    <location>
        <begin position="372"/>
        <end position="406"/>
    </location>
</feature>
<feature type="repeat" description="PPR" evidence="2">
    <location>
        <begin position="443"/>
        <end position="473"/>
    </location>
</feature>
<evidence type="ECO:0000256" key="2">
    <source>
        <dbReference type="PROSITE-ProRule" id="PRU00708"/>
    </source>
</evidence>
<keyword evidence="1" id="KW-0677">Repeat</keyword>
<dbReference type="NCBIfam" id="TIGR00756">
    <property type="entry name" value="PPR"/>
    <property type="match status" value="5"/>
</dbReference>
<dbReference type="AlphaFoldDB" id="A0A8B8QSY7"/>
<dbReference type="Gene3D" id="1.25.40.10">
    <property type="entry name" value="Tetratricopeptide repeat domain"/>
    <property type="match status" value="4"/>
</dbReference>
<feature type="repeat" description="PPR" evidence="2">
    <location>
        <begin position="73"/>
        <end position="103"/>
    </location>
</feature>
<dbReference type="KEGG" id="rarg:115754587"/>
<dbReference type="InterPro" id="IPR011990">
    <property type="entry name" value="TPR-like_helical_dom_sf"/>
</dbReference>
<feature type="repeat" description="PPR" evidence="2">
    <location>
        <begin position="205"/>
        <end position="235"/>
    </location>
</feature>
<feature type="repeat" description="PPR" evidence="2">
    <location>
        <begin position="269"/>
        <end position="303"/>
    </location>
</feature>
<dbReference type="RefSeq" id="XP_030549516.1">
    <property type="nucleotide sequence ID" value="XM_030693656.1"/>
</dbReference>
<dbReference type="PROSITE" id="PS51375">
    <property type="entry name" value="PPR"/>
    <property type="match status" value="7"/>
</dbReference>
<dbReference type="InterPro" id="IPR046960">
    <property type="entry name" value="PPR_At4g14850-like_plant"/>
</dbReference>
<dbReference type="RefSeq" id="XP_030549517.1">
    <property type="nucleotide sequence ID" value="XM_030693657.1"/>
</dbReference>
<dbReference type="GO" id="GO:0003723">
    <property type="term" value="F:RNA binding"/>
    <property type="evidence" value="ECO:0007669"/>
    <property type="project" value="InterPro"/>
</dbReference>
<dbReference type="PANTHER" id="PTHR47926">
    <property type="entry name" value="PENTATRICOPEPTIDE REPEAT-CONTAINING PROTEIN"/>
    <property type="match status" value="1"/>
</dbReference>
<evidence type="ECO:0000313" key="6">
    <source>
        <dbReference type="RefSeq" id="XP_048136112.1"/>
    </source>
</evidence>
<reference evidence="3 6" key="1">
    <citation type="submission" date="2025-05" db="UniProtKB">
        <authorList>
            <consortium name="RefSeq"/>
        </authorList>
    </citation>
    <scope>NUCLEOTIDE SEQUENCE [LARGE SCALE GENOMIC DNA]</scope>
    <source>
        <tissue evidence="6">Leaf</tissue>
    </source>
</reference>
<dbReference type="FunFam" id="1.25.40.10:FF:000090">
    <property type="entry name" value="Pentatricopeptide repeat-containing protein, chloroplastic"/>
    <property type="match status" value="1"/>
</dbReference>
<gene>
    <name evidence="4 5 6" type="primary">LOC115754587</name>
</gene>
<evidence type="ECO:0000313" key="4">
    <source>
        <dbReference type="RefSeq" id="XP_030549516.1"/>
    </source>
</evidence>